<proteinExistence type="predicted"/>
<gene>
    <name evidence="2" type="primary">ORF1_55</name>
    <name evidence="2" type="ORF">TNCV_2175791</name>
</gene>
<dbReference type="Proteomes" id="UP000887159">
    <property type="component" value="Unassembled WGS sequence"/>
</dbReference>
<feature type="region of interest" description="Disordered" evidence="1">
    <location>
        <begin position="43"/>
        <end position="63"/>
    </location>
</feature>
<organism evidence="2 3">
    <name type="scientific">Trichonephila clavipes</name>
    <name type="common">Golden silk orbweaver</name>
    <name type="synonym">Nephila clavipes</name>
    <dbReference type="NCBI Taxonomy" id="2585209"/>
    <lineage>
        <taxon>Eukaryota</taxon>
        <taxon>Metazoa</taxon>
        <taxon>Ecdysozoa</taxon>
        <taxon>Arthropoda</taxon>
        <taxon>Chelicerata</taxon>
        <taxon>Arachnida</taxon>
        <taxon>Araneae</taxon>
        <taxon>Araneomorphae</taxon>
        <taxon>Entelegynae</taxon>
        <taxon>Araneoidea</taxon>
        <taxon>Nephilidae</taxon>
        <taxon>Trichonephila</taxon>
    </lineage>
</organism>
<evidence type="ECO:0000313" key="3">
    <source>
        <dbReference type="Proteomes" id="UP000887159"/>
    </source>
</evidence>
<reference evidence="2" key="1">
    <citation type="submission" date="2020-08" db="EMBL/GenBank/DDBJ databases">
        <title>Multicomponent nature underlies the extraordinary mechanical properties of spider dragline silk.</title>
        <authorList>
            <person name="Kono N."/>
            <person name="Nakamura H."/>
            <person name="Mori M."/>
            <person name="Yoshida Y."/>
            <person name="Ohtoshi R."/>
            <person name="Malay A.D."/>
            <person name="Moran D.A.P."/>
            <person name="Tomita M."/>
            <person name="Numata K."/>
            <person name="Arakawa K."/>
        </authorList>
    </citation>
    <scope>NUCLEOTIDE SEQUENCE</scope>
</reference>
<evidence type="ECO:0000256" key="1">
    <source>
        <dbReference type="SAM" id="MobiDB-lite"/>
    </source>
</evidence>
<name>A0A8X6SDC6_TRICX</name>
<accession>A0A8X6SDC6</accession>
<feature type="region of interest" description="Disordered" evidence="1">
    <location>
        <begin position="91"/>
        <end position="120"/>
    </location>
</feature>
<protein>
    <submittedName>
        <fullName evidence="2">Nucleic-acid-binding protein from transposon X-element</fullName>
    </submittedName>
</protein>
<feature type="compositionally biased region" description="Basic residues" evidence="1">
    <location>
        <begin position="106"/>
        <end position="116"/>
    </location>
</feature>
<sequence>MQSAHALDFLQKRPPCFRSLSGYSIQADSAPSYHLWFTRMGNRSHHPHEKDSSNAKQDTPRHDERTLNNLVSELRTLPPCLDPDCTDHTIISKENDPALDNSKSNDKKKPKKRKCKKQDLEGFAFPTKSARLTTPTQVLAPIPTQNNFENLNQEPEPMIESNQENKSPIIKPPYPITLKTVKNYREQFKKISENFPNISIKTAGDYIKLFPKTEEEKGNLAHFLELDKDYQFYITQPKVNKPLKVVLKGLPRVSLPEDIQIDLEALGYTIVSCSQLISKRTKLELPFFLVTLLRNDKSTTIFDLTHLGFLQVRVEGYSINGVTQCYKYNNFFHTAANCFMKPRCLKCGKEHTTKECEINSRLENPYCINCHQYGHSACYTKCLNFPKPRKGSPTVNRTKNNPNFNSNKVVEGLSFANVLSGNTPISNPPQIEINSQESQNTSQSQINTEANSNETQNIMDLFKIIVNIVKQFQKLIQILPVLKATNDMKEQTFLILTAIMDQSN</sequence>
<comment type="caution">
    <text evidence="2">The sequence shown here is derived from an EMBL/GenBank/DDBJ whole genome shotgun (WGS) entry which is preliminary data.</text>
</comment>
<feature type="compositionally biased region" description="Basic and acidic residues" evidence="1">
    <location>
        <begin position="48"/>
        <end position="63"/>
    </location>
</feature>
<dbReference type="AlphaFoldDB" id="A0A8X6SDC6"/>
<dbReference type="EMBL" id="BMAU01021247">
    <property type="protein sequence ID" value="GFY04923.1"/>
    <property type="molecule type" value="Genomic_DNA"/>
</dbReference>
<evidence type="ECO:0000313" key="2">
    <source>
        <dbReference type="EMBL" id="GFY04923.1"/>
    </source>
</evidence>
<keyword evidence="3" id="KW-1185">Reference proteome</keyword>